<dbReference type="CDD" id="cd04301">
    <property type="entry name" value="NAT_SF"/>
    <property type="match status" value="1"/>
</dbReference>
<dbReference type="GO" id="GO:0005840">
    <property type="term" value="C:ribosome"/>
    <property type="evidence" value="ECO:0007669"/>
    <property type="project" value="UniProtKB-KW"/>
</dbReference>
<evidence type="ECO:0000313" key="2">
    <source>
        <dbReference type="EMBL" id="MBB5434748.1"/>
    </source>
</evidence>
<dbReference type="Gene3D" id="3.40.630.30">
    <property type="match status" value="1"/>
</dbReference>
<feature type="domain" description="N-acetyltransferase" evidence="1">
    <location>
        <begin position="7"/>
        <end position="209"/>
    </location>
</feature>
<protein>
    <submittedName>
        <fullName evidence="2">Ribosomal protein S18 acetylase RimI-like enzyme</fullName>
    </submittedName>
</protein>
<proteinExistence type="predicted"/>
<dbReference type="RefSeq" id="WP_184395664.1">
    <property type="nucleotide sequence ID" value="NZ_BAAAJD010000207.1"/>
</dbReference>
<keyword evidence="2" id="KW-0687">Ribonucleoprotein</keyword>
<dbReference type="AlphaFoldDB" id="A0A7W8QRX7"/>
<dbReference type="SUPFAM" id="SSF55729">
    <property type="entry name" value="Acyl-CoA N-acyltransferases (Nat)"/>
    <property type="match status" value="1"/>
</dbReference>
<dbReference type="Pfam" id="PF13673">
    <property type="entry name" value="Acetyltransf_10"/>
    <property type="match status" value="1"/>
</dbReference>
<dbReference type="PANTHER" id="PTHR42791">
    <property type="entry name" value="GNAT FAMILY ACETYLTRANSFERASE"/>
    <property type="match status" value="1"/>
</dbReference>
<dbReference type="EMBL" id="JACHDB010000001">
    <property type="protein sequence ID" value="MBB5434748.1"/>
    <property type="molecule type" value="Genomic_DNA"/>
</dbReference>
<gene>
    <name evidence="2" type="ORF">HDA36_004832</name>
</gene>
<dbReference type="PANTHER" id="PTHR42791:SF1">
    <property type="entry name" value="N-ACETYLTRANSFERASE DOMAIN-CONTAINING PROTEIN"/>
    <property type="match status" value="1"/>
</dbReference>
<evidence type="ECO:0000259" key="1">
    <source>
        <dbReference type="PROSITE" id="PS51186"/>
    </source>
</evidence>
<dbReference type="InterPro" id="IPR000182">
    <property type="entry name" value="GNAT_dom"/>
</dbReference>
<sequence length="209" mass="22956">MSERPEFTVRNATMEDVPGVARVLSRAFFDDPLMEWLFPDPVSRMAKSARWWAAFSGYVFIPRGRVRVAVEEGPRPVVRGAAAWKEPEEPSMGPGALLRTLPSTVSLFGLGRLPELAAFLREVGALAPAEGPYWHLEVIGVDPVVQGKGVGAALLDAGLSRADDDRVPVHLETNRAGNLAYYERYGFKQTGELDTEGLPRTWAMLRPAP</sequence>
<keyword evidence="3" id="KW-1185">Reference proteome</keyword>
<dbReference type="PROSITE" id="PS51186">
    <property type="entry name" value="GNAT"/>
    <property type="match status" value="1"/>
</dbReference>
<dbReference type="InterPro" id="IPR052523">
    <property type="entry name" value="Trichothecene_AcTrans"/>
</dbReference>
<dbReference type="InterPro" id="IPR016181">
    <property type="entry name" value="Acyl_CoA_acyltransferase"/>
</dbReference>
<organism evidence="2 3">
    <name type="scientific">Nocardiopsis composta</name>
    <dbReference type="NCBI Taxonomy" id="157465"/>
    <lineage>
        <taxon>Bacteria</taxon>
        <taxon>Bacillati</taxon>
        <taxon>Actinomycetota</taxon>
        <taxon>Actinomycetes</taxon>
        <taxon>Streptosporangiales</taxon>
        <taxon>Nocardiopsidaceae</taxon>
        <taxon>Nocardiopsis</taxon>
    </lineage>
</organism>
<dbReference type="Proteomes" id="UP000572635">
    <property type="component" value="Unassembled WGS sequence"/>
</dbReference>
<keyword evidence="2" id="KW-0689">Ribosomal protein</keyword>
<evidence type="ECO:0000313" key="3">
    <source>
        <dbReference type="Proteomes" id="UP000572635"/>
    </source>
</evidence>
<reference evidence="2 3" key="1">
    <citation type="submission" date="2020-08" db="EMBL/GenBank/DDBJ databases">
        <title>Sequencing the genomes of 1000 actinobacteria strains.</title>
        <authorList>
            <person name="Klenk H.-P."/>
        </authorList>
    </citation>
    <scope>NUCLEOTIDE SEQUENCE [LARGE SCALE GENOMIC DNA]</scope>
    <source>
        <strain evidence="2 3">DSM 44551</strain>
    </source>
</reference>
<comment type="caution">
    <text evidence="2">The sequence shown here is derived from an EMBL/GenBank/DDBJ whole genome shotgun (WGS) entry which is preliminary data.</text>
</comment>
<name>A0A7W8QRX7_9ACTN</name>
<accession>A0A7W8QRX7</accession>
<dbReference type="GO" id="GO:0016747">
    <property type="term" value="F:acyltransferase activity, transferring groups other than amino-acyl groups"/>
    <property type="evidence" value="ECO:0007669"/>
    <property type="project" value="InterPro"/>
</dbReference>